<organism evidence="3 4">
    <name type="scientific">Neolewinella lacunae</name>
    <dbReference type="NCBI Taxonomy" id="1517758"/>
    <lineage>
        <taxon>Bacteria</taxon>
        <taxon>Pseudomonadati</taxon>
        <taxon>Bacteroidota</taxon>
        <taxon>Saprospiria</taxon>
        <taxon>Saprospirales</taxon>
        <taxon>Lewinellaceae</taxon>
        <taxon>Neolewinella</taxon>
    </lineage>
</organism>
<reference evidence="3" key="1">
    <citation type="submission" date="2020-08" db="EMBL/GenBank/DDBJ databases">
        <title>Lewinella bacteria from marine environments.</title>
        <authorList>
            <person name="Zhong Y."/>
        </authorList>
    </citation>
    <scope>NUCLEOTIDE SEQUENCE</scope>
    <source>
        <strain evidence="3">KCTC 42187</strain>
    </source>
</reference>
<evidence type="ECO:0000313" key="3">
    <source>
        <dbReference type="EMBL" id="MBC6994383.1"/>
    </source>
</evidence>
<keyword evidence="4" id="KW-1185">Reference proteome</keyword>
<dbReference type="AlphaFoldDB" id="A0A923PNB0"/>
<dbReference type="RefSeq" id="WP_187466460.1">
    <property type="nucleotide sequence ID" value="NZ_JACSIT010000098.1"/>
</dbReference>
<dbReference type="PANTHER" id="PTHR46118:SF4">
    <property type="entry name" value="PROTEIN ABHD11"/>
    <property type="match status" value="1"/>
</dbReference>
<dbReference type="EMBL" id="JACSIT010000098">
    <property type="protein sequence ID" value="MBC6994383.1"/>
    <property type="molecule type" value="Genomic_DNA"/>
</dbReference>
<feature type="domain" description="AB hydrolase-1" evidence="2">
    <location>
        <begin position="12"/>
        <end position="108"/>
    </location>
</feature>
<dbReference type="InterPro" id="IPR000639">
    <property type="entry name" value="Epox_hydrolase-like"/>
</dbReference>
<dbReference type="Pfam" id="PF00561">
    <property type="entry name" value="Abhydrolase_1"/>
    <property type="match status" value="1"/>
</dbReference>
<evidence type="ECO:0000259" key="2">
    <source>
        <dbReference type="Pfam" id="PF00561"/>
    </source>
</evidence>
<comment type="caution">
    <text evidence="3">The sequence shown here is derived from an EMBL/GenBank/DDBJ whole genome shotgun (WGS) entry which is preliminary data.</text>
</comment>
<keyword evidence="1 3" id="KW-0378">Hydrolase</keyword>
<dbReference type="PRINTS" id="PR00111">
    <property type="entry name" value="ABHYDROLASE"/>
</dbReference>
<dbReference type="GO" id="GO:0016787">
    <property type="term" value="F:hydrolase activity"/>
    <property type="evidence" value="ECO:0007669"/>
    <property type="project" value="UniProtKB-KW"/>
</dbReference>
<sequence length="254" mass="28297">MLHYKEMGEGTPLVILHGLFGMLDNWQTLGREWAQHYRVILVDLPNHGRSPHTEAMDYDTMAEAVAHLLETLDIHECYLLGHSMGGKVAMHTALTYPGLVKKLVVVDIAPRAYRRGHDDIFAALQTLDPAALSDRSEAAEQLARHLPDPGVQLFLLKNLARKPGGGFQWRMNLPAIFREYDKLVGSVGSPGVTFSGPTLFLRGGRSGYVREEDRADILERFPAAQLATVENAGHWVHAEQPEATQVWVNDFLAE</sequence>
<dbReference type="InterPro" id="IPR029058">
    <property type="entry name" value="AB_hydrolase_fold"/>
</dbReference>
<protein>
    <submittedName>
        <fullName evidence="3">Alpha/beta fold hydrolase</fullName>
    </submittedName>
</protein>
<accession>A0A923PNB0</accession>
<evidence type="ECO:0000256" key="1">
    <source>
        <dbReference type="ARBA" id="ARBA00022801"/>
    </source>
</evidence>
<dbReference type="PANTHER" id="PTHR46118">
    <property type="entry name" value="PROTEIN ABHD11"/>
    <property type="match status" value="1"/>
</dbReference>
<dbReference type="PRINTS" id="PR00412">
    <property type="entry name" value="EPOXHYDRLASE"/>
</dbReference>
<gene>
    <name evidence="3" type="ORF">H9S92_09425</name>
</gene>
<dbReference type="Gene3D" id="3.40.50.1820">
    <property type="entry name" value="alpha/beta hydrolase"/>
    <property type="match status" value="1"/>
</dbReference>
<proteinExistence type="predicted"/>
<dbReference type="Proteomes" id="UP000650081">
    <property type="component" value="Unassembled WGS sequence"/>
</dbReference>
<dbReference type="InterPro" id="IPR000073">
    <property type="entry name" value="AB_hydrolase_1"/>
</dbReference>
<name>A0A923PNB0_9BACT</name>
<dbReference type="SUPFAM" id="SSF53474">
    <property type="entry name" value="alpha/beta-Hydrolases"/>
    <property type="match status" value="1"/>
</dbReference>
<evidence type="ECO:0000313" key="4">
    <source>
        <dbReference type="Proteomes" id="UP000650081"/>
    </source>
</evidence>